<dbReference type="RefSeq" id="WP_051515060.1">
    <property type="nucleotide sequence ID" value="NZ_AZQP01000024.1"/>
</dbReference>
<sequence length="530" mass="62133">MAKSNSEYWLDRGVQNIKKADRYALRQADLITRWFKRATKKMTDKINEFYQKYAEDNVITIKEAKAALNDPKLLDRTIEDYYALVEKYMDDPETKALLDKLNYARSISREEFLKLQLNTILSELYFKYDEITTDTLTKAFEETYYKEIFDYQQFTGVGSSFQRISTHQILAAVSTNWSGKNYSERIWDNQRASLARRVNRIITTGMITGRSAKEMRQDLEKEMNTSTYNARRLIRTECNYVTGQARLRAYNENGTKQYQFLAVLDLRTSEICRSLDLKVFDVDKAKVGVNMNPMHPHCRSTTVPYIPDEEFDEDETRVARGHDGEVYKVPANMKYEDWYKKYVKGNPEAELQETMLKHIYGDNAQFKKYKDLLGKEMPKSLEDFQKLKYTDSDGWKDLKEFAKYKRKYPESDRAYYDINKEIQVLREKGLVDKRIGIAIKPKPVKIEGYDKHALDRMIERNFGTEDSADYIKNSIVAFSQFKGTRTTFYSNKGVATILNSNKNMITGWSKADFDEGSDLIMEVVNKYVRK</sequence>
<organism evidence="2 3">
    <name type="scientific">Fervidicella metallireducens AeB</name>
    <dbReference type="NCBI Taxonomy" id="1403537"/>
    <lineage>
        <taxon>Bacteria</taxon>
        <taxon>Bacillati</taxon>
        <taxon>Bacillota</taxon>
        <taxon>Clostridia</taxon>
        <taxon>Eubacteriales</taxon>
        <taxon>Clostridiaceae</taxon>
        <taxon>Fervidicella</taxon>
    </lineage>
</organism>
<name>A0A017RU29_9CLOT</name>
<dbReference type="Proteomes" id="UP000019681">
    <property type="component" value="Unassembled WGS sequence"/>
</dbReference>
<gene>
    <name evidence="2" type="ORF">Q428_08745</name>
</gene>
<accession>A0A017RU29</accession>
<dbReference type="InterPro" id="IPR006528">
    <property type="entry name" value="Phage_head_morphogenesis_dom"/>
</dbReference>
<dbReference type="STRING" id="1403537.Q428_08745"/>
<evidence type="ECO:0000259" key="1">
    <source>
        <dbReference type="Pfam" id="PF04233"/>
    </source>
</evidence>
<reference evidence="2 3" key="1">
    <citation type="journal article" date="2014" name="Genome Announc.">
        <title>Draft Genome Sequence of Fervidicella metallireducens Strain AeBT, an Iron-Reducing Thermoanaerobe from the Great Artesian Basin.</title>
        <authorList>
            <person name="Patel B.K."/>
        </authorList>
    </citation>
    <scope>NUCLEOTIDE SEQUENCE [LARGE SCALE GENOMIC DNA]</scope>
    <source>
        <strain evidence="2 3">AeB</strain>
    </source>
</reference>
<dbReference type="AlphaFoldDB" id="A0A017RU29"/>
<proteinExistence type="predicted"/>
<dbReference type="OrthoDB" id="9765386at2"/>
<dbReference type="NCBIfam" id="TIGR01641">
    <property type="entry name" value="phageSPP1_gp7"/>
    <property type="match status" value="1"/>
</dbReference>
<dbReference type="Pfam" id="PF04233">
    <property type="entry name" value="Phage_Mu_F"/>
    <property type="match status" value="1"/>
</dbReference>
<feature type="domain" description="Phage head morphogenesis" evidence="1">
    <location>
        <begin position="198"/>
        <end position="302"/>
    </location>
</feature>
<evidence type="ECO:0000313" key="3">
    <source>
        <dbReference type="Proteomes" id="UP000019681"/>
    </source>
</evidence>
<evidence type="ECO:0000313" key="2">
    <source>
        <dbReference type="EMBL" id="EYE88278.1"/>
    </source>
</evidence>
<dbReference type="EMBL" id="AZQP01000024">
    <property type="protein sequence ID" value="EYE88278.1"/>
    <property type="molecule type" value="Genomic_DNA"/>
</dbReference>
<comment type="caution">
    <text evidence="2">The sequence shown here is derived from an EMBL/GenBank/DDBJ whole genome shotgun (WGS) entry which is preliminary data.</text>
</comment>
<keyword evidence="3" id="KW-1185">Reference proteome</keyword>
<protein>
    <recommendedName>
        <fullName evidence="1">Phage head morphogenesis domain-containing protein</fullName>
    </recommendedName>
</protein>